<proteinExistence type="predicted"/>
<evidence type="ECO:0000313" key="2">
    <source>
        <dbReference type="Proteomes" id="UP001141183"/>
    </source>
</evidence>
<evidence type="ECO:0000313" key="1">
    <source>
        <dbReference type="EMBL" id="MDC4241476.1"/>
    </source>
</evidence>
<name>A0A9X4B3A2_9CLOT</name>
<dbReference type="InterPro" id="IPR021377">
    <property type="entry name" value="DUF3006"/>
</dbReference>
<keyword evidence="2" id="KW-1185">Reference proteome</keyword>
<gene>
    <name evidence="1" type="ORF">NE398_15165</name>
</gene>
<reference evidence="1" key="1">
    <citation type="submission" date="2022-05" db="EMBL/GenBank/DDBJ databases">
        <title>Draft genome sequence of Clostridium tertium strain CP3 isolated from Peru.</title>
        <authorList>
            <person name="Hurtado R."/>
            <person name="Lima L."/>
            <person name="Sousa T."/>
            <person name="Jaiswal A.K."/>
            <person name="Tiwari S."/>
            <person name="Maturrano L."/>
            <person name="Brenig B."/>
            <person name="Azevedo V."/>
        </authorList>
    </citation>
    <scope>NUCLEOTIDE SEQUENCE</scope>
    <source>
        <strain evidence="1">CP3</strain>
    </source>
</reference>
<dbReference type="Pfam" id="PF11213">
    <property type="entry name" value="DUF3006"/>
    <property type="match status" value="1"/>
</dbReference>
<dbReference type="Proteomes" id="UP001141183">
    <property type="component" value="Unassembled WGS sequence"/>
</dbReference>
<accession>A0A9X4B3A2</accession>
<dbReference type="EMBL" id="JAMRYU010000016">
    <property type="protein sequence ID" value="MDC4241476.1"/>
    <property type="molecule type" value="Genomic_DNA"/>
</dbReference>
<comment type="caution">
    <text evidence="1">The sequence shown here is derived from an EMBL/GenBank/DDBJ whole genome shotgun (WGS) entry which is preliminary data.</text>
</comment>
<sequence>MEKREYIVDRFERDYAILEIESNELISVKRSDIIGNAKEGDILFKKDDFYFIDEEATKLRRENINTIMKGLWEE</sequence>
<protein>
    <submittedName>
        <fullName evidence="1">DUF3006 domain-containing protein</fullName>
    </submittedName>
</protein>
<dbReference type="AlphaFoldDB" id="A0A9X4B3A2"/>
<organism evidence="1 2">
    <name type="scientific">Clostridium tertium</name>
    <dbReference type="NCBI Taxonomy" id="1559"/>
    <lineage>
        <taxon>Bacteria</taxon>
        <taxon>Bacillati</taxon>
        <taxon>Bacillota</taxon>
        <taxon>Clostridia</taxon>
        <taxon>Eubacteriales</taxon>
        <taxon>Clostridiaceae</taxon>
        <taxon>Clostridium</taxon>
    </lineage>
</organism>
<dbReference type="RefSeq" id="WP_008676377.1">
    <property type="nucleotide sequence ID" value="NZ_CABKOG010000002.1"/>
</dbReference>